<proteinExistence type="predicted"/>
<evidence type="ECO:0000313" key="2">
    <source>
        <dbReference type="Proteomes" id="UP000577346"/>
    </source>
</evidence>
<name>A0A7W2R1C5_9PSED</name>
<dbReference type="Proteomes" id="UP000577346">
    <property type="component" value="Unassembled WGS sequence"/>
</dbReference>
<organism evidence="1 2">
    <name type="scientific">Pseudomonas juntendi</name>
    <dbReference type="NCBI Taxonomy" id="2666183"/>
    <lineage>
        <taxon>Bacteria</taxon>
        <taxon>Pseudomonadati</taxon>
        <taxon>Pseudomonadota</taxon>
        <taxon>Gammaproteobacteria</taxon>
        <taxon>Pseudomonadales</taxon>
        <taxon>Pseudomonadaceae</taxon>
        <taxon>Pseudomonas</taxon>
    </lineage>
</organism>
<evidence type="ECO:0000313" key="1">
    <source>
        <dbReference type="EMBL" id="MBA6150552.1"/>
    </source>
</evidence>
<accession>A0A7W2R1C5</accession>
<dbReference type="EMBL" id="JACGDA010000073">
    <property type="protein sequence ID" value="MBA6150552.1"/>
    <property type="molecule type" value="Genomic_DNA"/>
</dbReference>
<dbReference type="Pfam" id="PF07751">
    <property type="entry name" value="Abi_2"/>
    <property type="match status" value="1"/>
</dbReference>
<reference evidence="1 2" key="1">
    <citation type="submission" date="2020-07" db="EMBL/GenBank/DDBJ databases">
        <title>Diversity of carbapenemase encoding genes among Pseudomonas putida group clinical isolates in a tertiary Brazilian hospital.</title>
        <authorList>
            <person name="Alberto-Lei F."/>
            <person name="Nodari C.S."/>
            <person name="Streling A.P."/>
            <person name="Paulino J.T."/>
            <person name="Bessa-Neto F.O."/>
            <person name="Cayo R."/>
            <person name="Gales A.C."/>
        </authorList>
    </citation>
    <scope>NUCLEOTIDE SEQUENCE [LARGE SCALE GENOMIC DNA]</scope>
    <source>
        <strain evidence="1 2">11213</strain>
    </source>
</reference>
<dbReference type="RefSeq" id="WP_182337271.1">
    <property type="nucleotide sequence ID" value="NZ_JACGDA010000073.1"/>
</dbReference>
<gene>
    <name evidence="1" type="ORF">H4C15_24115</name>
</gene>
<protein>
    <submittedName>
        <fullName evidence="1">Abi family protein</fullName>
    </submittedName>
</protein>
<comment type="caution">
    <text evidence="1">The sequence shown here is derived from an EMBL/GenBank/DDBJ whole genome shotgun (WGS) entry which is preliminary data.</text>
</comment>
<dbReference type="InterPro" id="IPR011664">
    <property type="entry name" value="Abi_system_AbiD/AbiF-like"/>
</dbReference>
<sequence length="307" mass="35244">MHVADPVRAERKLAQLGYYRLSGYWYAAREFDVDPVTNQAKICPISSKPLRKDVFVAGASFDDVVSLYRFDKHLRLLMLDAIERLEVNLKTVIAHVVGYHDPMAYTDVSYIHPKYAKNFISHGKLRNKWNEWATKQQQLLDRSTEDSIQWHRRSGRPIPFWVAVEAWDFGALSRYFEILKGTYQNQILSRFGLTDARVFARWLQEINLLRNRCAHHTRIWNQVTPNPLSALPSDPYFAALNLDVNALSRLYGLVSVVWYLLKKLAPSSDWIRQVADLFDSKPGLPGCTFGSLGLPTETGFPRAAFGI</sequence>
<dbReference type="AlphaFoldDB" id="A0A7W2R1C5"/>